<evidence type="ECO:0000313" key="6">
    <source>
        <dbReference type="EMBL" id="OEU20943.1"/>
    </source>
</evidence>
<dbReference type="Pfam" id="PF14559">
    <property type="entry name" value="TPR_19"/>
    <property type="match status" value="1"/>
</dbReference>
<organism evidence="6 7">
    <name type="scientific">Fragilariopsis cylindrus CCMP1102</name>
    <dbReference type="NCBI Taxonomy" id="635003"/>
    <lineage>
        <taxon>Eukaryota</taxon>
        <taxon>Sar</taxon>
        <taxon>Stramenopiles</taxon>
        <taxon>Ochrophyta</taxon>
        <taxon>Bacillariophyta</taxon>
        <taxon>Bacillariophyceae</taxon>
        <taxon>Bacillariophycidae</taxon>
        <taxon>Bacillariales</taxon>
        <taxon>Bacillariaceae</taxon>
        <taxon>Fragilariopsis</taxon>
    </lineage>
</organism>
<dbReference type="AlphaFoldDB" id="A0A1E7FSZ0"/>
<dbReference type="Gene3D" id="1.25.40.10">
    <property type="entry name" value="Tetratricopeptide repeat domain"/>
    <property type="match status" value="2"/>
</dbReference>
<dbReference type="InterPro" id="IPR019734">
    <property type="entry name" value="TPR_rpt"/>
</dbReference>
<dbReference type="KEGG" id="fcy:FRACYDRAFT_234574"/>
<feature type="signal peptide" evidence="4">
    <location>
        <begin position="1"/>
        <end position="21"/>
    </location>
</feature>
<name>A0A1E7FSZ0_9STRA</name>
<reference evidence="6 7" key="1">
    <citation type="submission" date="2016-09" db="EMBL/GenBank/DDBJ databases">
        <title>Extensive genetic diversity and differential bi-allelic expression allows diatom success in the polar Southern Ocean.</title>
        <authorList>
            <consortium name="DOE Joint Genome Institute"/>
            <person name="Mock T."/>
            <person name="Otillar R.P."/>
            <person name="Strauss J."/>
            <person name="Dupont C."/>
            <person name="Frickenhaus S."/>
            <person name="Maumus F."/>
            <person name="Mcmullan M."/>
            <person name="Sanges R."/>
            <person name="Schmutz J."/>
            <person name="Toseland A."/>
            <person name="Valas R."/>
            <person name="Veluchamy A."/>
            <person name="Ward B.J."/>
            <person name="Allen A."/>
            <person name="Barry K."/>
            <person name="Falciatore A."/>
            <person name="Ferrante M."/>
            <person name="Fortunato A.E."/>
            <person name="Gloeckner G."/>
            <person name="Gruber A."/>
            <person name="Hipkin R."/>
            <person name="Janech M."/>
            <person name="Kroth P."/>
            <person name="Leese F."/>
            <person name="Lindquist E."/>
            <person name="Lyon B.R."/>
            <person name="Martin J."/>
            <person name="Mayer C."/>
            <person name="Parker M."/>
            <person name="Quesneville H."/>
            <person name="Raymond J."/>
            <person name="Uhlig C."/>
            <person name="Valentin K.U."/>
            <person name="Worden A.Z."/>
            <person name="Armbrust E.V."/>
            <person name="Bowler C."/>
            <person name="Green B."/>
            <person name="Moulton V."/>
            <person name="Van Oosterhout C."/>
            <person name="Grigoriev I."/>
        </authorList>
    </citation>
    <scope>NUCLEOTIDE SEQUENCE [LARGE SCALE GENOMIC DNA]</scope>
    <source>
        <strain evidence="6 7">CCMP1102</strain>
    </source>
</reference>
<accession>A0A1E7FSZ0</accession>
<dbReference type="GO" id="GO:0006401">
    <property type="term" value="P:RNA catabolic process"/>
    <property type="evidence" value="ECO:0007669"/>
    <property type="project" value="InterPro"/>
</dbReference>
<dbReference type="InterPro" id="IPR005123">
    <property type="entry name" value="Oxoglu/Fe-dep_dioxygenase_dom"/>
</dbReference>
<keyword evidence="7" id="KW-1185">Reference proteome</keyword>
<dbReference type="SUPFAM" id="SSF48452">
    <property type="entry name" value="TPR-like"/>
    <property type="match status" value="1"/>
</dbReference>
<gene>
    <name evidence="6" type="ORF">FRACYDRAFT_234574</name>
</gene>
<dbReference type="PANTHER" id="PTHR15704:SF7">
    <property type="entry name" value="SUPERKILLER COMPLEX PROTEIN 3"/>
    <property type="match status" value="1"/>
</dbReference>
<keyword evidence="1" id="KW-0677">Repeat</keyword>
<feature type="domain" description="Fe2OG dioxygenase" evidence="5">
    <location>
        <begin position="186"/>
        <end position="286"/>
    </location>
</feature>
<dbReference type="PANTHER" id="PTHR15704">
    <property type="entry name" value="SUPERKILLER 3 PROTEIN-RELATED"/>
    <property type="match status" value="1"/>
</dbReference>
<keyword evidence="4" id="KW-0732">Signal</keyword>
<proteinExistence type="predicted"/>
<protein>
    <submittedName>
        <fullName evidence="6">TPR-like protein</fullName>
    </submittedName>
</protein>
<evidence type="ECO:0000259" key="5">
    <source>
        <dbReference type="PROSITE" id="PS51471"/>
    </source>
</evidence>
<dbReference type="OrthoDB" id="69177at2759"/>
<dbReference type="GO" id="GO:0055087">
    <property type="term" value="C:Ski complex"/>
    <property type="evidence" value="ECO:0007669"/>
    <property type="project" value="InterPro"/>
</dbReference>
<keyword evidence="2 3" id="KW-0802">TPR repeat</keyword>
<dbReference type="PROSITE" id="PS51471">
    <property type="entry name" value="FE2OG_OXY"/>
    <property type="match status" value="1"/>
</dbReference>
<sequence length="550" mass="62146">MARAIYLQISTILAVVSFASAIVNRPEWLSHVDTSRLEEYKALAEERHKEAVLSALKDYNTLGPTTLTEEQLEEENDIVDHLKLDEFRINAPGKIPDFHDELGESPLFVTNKNTPLFSEEECKDIVEMADSYFAGMDKPAELESGQYYIEGFWLKDVEPVRDWFVEKCKSRIFPLLKKQFPDFVDDVEDLVVDNAYLFKYTPQPGLRTEIHTDAGCLSFTFSLNPKEEYEGGGTWVEGLSSNDDPNMDEIIEMDVGHCTVRPGGIRHCGNPLTKGSRYIIGGFCMNKRRVEHVRQLVNNCPTQDSLEKTKSALECAVALNPECEMAYSSLASAYEALGYNSKAKKVNEDCLLLANPKSTSCSYSLGSTHYQEGKYDEALPFLQNCLDIDPADGDALFTMSQCYANIGDQEKEKEIYFKIIKAPGVSNRVLSQVYCNLGIMHHGEDIENTYFEKSLEANPTALPALHSLGVSYAKHHEWNNAIGIFQQIIKDVVETDEDKYKYLTFLYQVVIAKLKEEDTAKDQKDLMEQLASTMGDDNLERLMVFKRTAS</sequence>
<evidence type="ECO:0000256" key="2">
    <source>
        <dbReference type="ARBA" id="ARBA00022803"/>
    </source>
</evidence>
<dbReference type="InParanoid" id="A0A1E7FSZ0"/>
<dbReference type="PROSITE" id="PS50005">
    <property type="entry name" value="TPR"/>
    <property type="match status" value="1"/>
</dbReference>
<dbReference type="Proteomes" id="UP000095751">
    <property type="component" value="Unassembled WGS sequence"/>
</dbReference>
<dbReference type="SMART" id="SM00028">
    <property type="entry name" value="TPR"/>
    <property type="match status" value="2"/>
</dbReference>
<evidence type="ECO:0000256" key="3">
    <source>
        <dbReference type="PROSITE-ProRule" id="PRU00339"/>
    </source>
</evidence>
<dbReference type="InterPro" id="IPR039226">
    <property type="entry name" value="Ski3/TTC37"/>
</dbReference>
<evidence type="ECO:0000256" key="4">
    <source>
        <dbReference type="SAM" id="SignalP"/>
    </source>
</evidence>
<evidence type="ECO:0000256" key="1">
    <source>
        <dbReference type="ARBA" id="ARBA00022737"/>
    </source>
</evidence>
<dbReference type="InterPro" id="IPR011990">
    <property type="entry name" value="TPR-like_helical_dom_sf"/>
</dbReference>
<dbReference type="Gene3D" id="2.60.120.620">
    <property type="entry name" value="q2cbj1_9rhob like domain"/>
    <property type="match status" value="1"/>
</dbReference>
<evidence type="ECO:0000313" key="7">
    <source>
        <dbReference type="Proteomes" id="UP000095751"/>
    </source>
</evidence>
<dbReference type="EMBL" id="KV784354">
    <property type="protein sequence ID" value="OEU20943.1"/>
    <property type="molecule type" value="Genomic_DNA"/>
</dbReference>
<feature type="chain" id="PRO_5009193567" evidence="4">
    <location>
        <begin position="22"/>
        <end position="550"/>
    </location>
</feature>
<feature type="repeat" description="TPR" evidence="3">
    <location>
        <begin position="359"/>
        <end position="392"/>
    </location>
</feature>